<keyword evidence="14" id="KW-0539">Nucleus</keyword>
<evidence type="ECO:0000256" key="8">
    <source>
        <dbReference type="ARBA" id="ARBA00022679"/>
    </source>
</evidence>
<evidence type="ECO:0000256" key="1">
    <source>
        <dbReference type="ARBA" id="ARBA00001946"/>
    </source>
</evidence>
<gene>
    <name evidence="23" type="ORF">HPB52_023515</name>
</gene>
<dbReference type="GO" id="GO:0004674">
    <property type="term" value="F:protein serine/threonine kinase activity"/>
    <property type="evidence" value="ECO:0007669"/>
    <property type="project" value="UniProtKB-KW"/>
</dbReference>
<dbReference type="SMART" id="SM00220">
    <property type="entry name" value="S_TKc"/>
    <property type="match status" value="1"/>
</dbReference>
<keyword evidence="13" id="KW-0460">Magnesium</keyword>
<dbReference type="PROSITE" id="PS00108">
    <property type="entry name" value="PROTEIN_KINASE_ST"/>
    <property type="match status" value="1"/>
</dbReference>
<accession>A0A9D4YQW7</accession>
<keyword evidence="6" id="KW-0723">Serine/threonine-protein kinase</keyword>
<comment type="catalytic activity">
    <reaction evidence="15">
        <text>L-threonyl-[protein] + ATP = O-phospho-L-threonyl-[protein] + ADP + H(+)</text>
        <dbReference type="Rhea" id="RHEA:46608"/>
        <dbReference type="Rhea" id="RHEA-COMP:11060"/>
        <dbReference type="Rhea" id="RHEA-COMP:11605"/>
        <dbReference type="ChEBI" id="CHEBI:15378"/>
        <dbReference type="ChEBI" id="CHEBI:30013"/>
        <dbReference type="ChEBI" id="CHEBI:30616"/>
        <dbReference type="ChEBI" id="CHEBI:61977"/>
        <dbReference type="ChEBI" id="CHEBI:456216"/>
        <dbReference type="EC" id="2.7.11.1"/>
    </reaction>
</comment>
<dbReference type="PROSITE" id="PS50011">
    <property type="entry name" value="PROTEIN_KINASE_DOM"/>
    <property type="match status" value="1"/>
</dbReference>
<dbReference type="Proteomes" id="UP000821837">
    <property type="component" value="Chromosome 1"/>
</dbReference>
<evidence type="ECO:0000256" key="12">
    <source>
        <dbReference type="ARBA" id="ARBA00022840"/>
    </source>
</evidence>
<dbReference type="FunFam" id="1.10.510.10:FF:000166">
    <property type="entry name" value="SNF-related serine/threonine-protein kinase"/>
    <property type="match status" value="1"/>
</dbReference>
<dbReference type="InterPro" id="IPR011009">
    <property type="entry name" value="Kinase-like_dom_sf"/>
</dbReference>
<keyword evidence="11" id="KW-0418">Kinase</keyword>
<proteinExistence type="inferred from homology"/>
<name>A0A9D4YQW7_RHISA</name>
<dbReference type="GO" id="GO:0046872">
    <property type="term" value="F:metal ion binding"/>
    <property type="evidence" value="ECO:0007669"/>
    <property type="project" value="UniProtKB-KW"/>
</dbReference>
<sequence>MNRPKHQQQYDPKIAGLYDLGDTLGRGHFAVVKLARHVFTGEQVAVKVIDKTKLDDVSRAHLFQEVRCMKLVQHPNVVRLYEVIDTQTKLYLVLEYGDGGDMYDYIMKHDRGVSEQAARKYFRQIVHAIWYCHKLHVVHRDLKPENVVFFEKLEMVKLTDFGFSNKFCPGQKLETSCGSLAYSAPEILLGDSYDAPKVDVWSLGVILYMLVCGHAPFQEANDSETLTMIMDCKYTIPPHVSDDCKRQGLLLMIARMLIRDPDKRASLEEIAADPWLATGDAPQPADHLPLIHREHLSEEDHSHIIQKMVNGCIASKDEILEALDRNEYNYMTATYYLLAERKLRAQRQEKAQQLNRTSRADLSPVAVTPGVSSAAPSPAQERPNVAQVLASPGGLPSIALDPSAGHPLASLLSVSSGPLEDDSSLAVPRSSLPLGRKCSIVREEDDLSSLAPSHSPPIRGAVFSEENESAESDERAVRPVLSLPTAPSAPSPPIPDGAPQRQSPTVRLRCIPGRRLHAVKSSPQLLGGAGDIRVRSGVGKLRVHVAGRNRTTSCSSSDDEEGDKRRHPPTAKGDTPLQGSPSGSVLPSPHAHDEGYSADSTDSLDILPDPAPRLTNSVSCGDLTVEESPASKSDEGASSSAVQCADIVLVEEMASADAPRISNSFSLAAGLSCLGRKSSRDEMQSSRSRLGSSLAKLVPNGSRNSASNNAGAVALKPQLDINQNGFRKGRSKSQSGVVDVKLASKCCTLC</sequence>
<dbReference type="VEuPathDB" id="VectorBase:RSAN_051409"/>
<feature type="binding site" evidence="20">
    <location>
        <position position="47"/>
    </location>
    <ligand>
        <name>ATP</name>
        <dbReference type="ChEBI" id="CHEBI:30616"/>
    </ligand>
</feature>
<evidence type="ECO:0000259" key="22">
    <source>
        <dbReference type="PROSITE" id="PS50011"/>
    </source>
</evidence>
<evidence type="ECO:0000256" key="21">
    <source>
        <dbReference type="SAM" id="MobiDB-lite"/>
    </source>
</evidence>
<evidence type="ECO:0000256" key="16">
    <source>
        <dbReference type="ARBA" id="ARBA00048679"/>
    </source>
</evidence>
<evidence type="ECO:0000256" key="6">
    <source>
        <dbReference type="ARBA" id="ARBA00022527"/>
    </source>
</evidence>
<dbReference type="GO" id="GO:0005737">
    <property type="term" value="C:cytoplasm"/>
    <property type="evidence" value="ECO:0007669"/>
    <property type="project" value="TreeGrafter"/>
</dbReference>
<reference evidence="23" key="1">
    <citation type="journal article" date="2020" name="Cell">
        <title>Large-Scale Comparative Analyses of Tick Genomes Elucidate Their Genetic Diversity and Vector Capacities.</title>
        <authorList>
            <consortium name="Tick Genome and Microbiome Consortium (TIGMIC)"/>
            <person name="Jia N."/>
            <person name="Wang J."/>
            <person name="Shi W."/>
            <person name="Du L."/>
            <person name="Sun Y."/>
            <person name="Zhan W."/>
            <person name="Jiang J.F."/>
            <person name="Wang Q."/>
            <person name="Zhang B."/>
            <person name="Ji P."/>
            <person name="Bell-Sakyi L."/>
            <person name="Cui X.M."/>
            <person name="Yuan T.T."/>
            <person name="Jiang B.G."/>
            <person name="Yang W.F."/>
            <person name="Lam T.T."/>
            <person name="Chang Q.C."/>
            <person name="Ding S.J."/>
            <person name="Wang X.J."/>
            <person name="Zhu J.G."/>
            <person name="Ruan X.D."/>
            <person name="Zhao L."/>
            <person name="Wei J.T."/>
            <person name="Ye R.Z."/>
            <person name="Que T.C."/>
            <person name="Du C.H."/>
            <person name="Zhou Y.H."/>
            <person name="Cheng J.X."/>
            <person name="Dai P.F."/>
            <person name="Guo W.B."/>
            <person name="Han X.H."/>
            <person name="Huang E.J."/>
            <person name="Li L.F."/>
            <person name="Wei W."/>
            <person name="Gao Y.C."/>
            <person name="Liu J.Z."/>
            <person name="Shao H.Z."/>
            <person name="Wang X."/>
            <person name="Wang C.C."/>
            <person name="Yang T.C."/>
            <person name="Huo Q.B."/>
            <person name="Li W."/>
            <person name="Chen H.Y."/>
            <person name="Chen S.E."/>
            <person name="Zhou L.G."/>
            <person name="Ni X.B."/>
            <person name="Tian J.H."/>
            <person name="Sheng Y."/>
            <person name="Liu T."/>
            <person name="Pan Y.S."/>
            <person name="Xia L.Y."/>
            <person name="Li J."/>
            <person name="Zhao F."/>
            <person name="Cao W.C."/>
        </authorList>
    </citation>
    <scope>NUCLEOTIDE SEQUENCE</scope>
    <source>
        <strain evidence="23">Rsan-2018</strain>
    </source>
</reference>
<dbReference type="Gene3D" id="1.10.510.10">
    <property type="entry name" value="Transferase(Phosphotransferase) domain 1"/>
    <property type="match status" value="1"/>
</dbReference>
<feature type="region of interest" description="Disordered" evidence="21">
    <location>
        <begin position="349"/>
        <end position="385"/>
    </location>
</feature>
<dbReference type="CDD" id="cd14074">
    <property type="entry name" value="STKc_SNRK"/>
    <property type="match status" value="1"/>
</dbReference>
<comment type="cofactor">
    <cofactor evidence="1">
        <name>Mg(2+)</name>
        <dbReference type="ChEBI" id="CHEBI:18420"/>
    </cofactor>
</comment>
<comment type="caution">
    <text evidence="23">The sequence shown here is derived from an EMBL/GenBank/DDBJ whole genome shotgun (WGS) entry which is preliminary data.</text>
</comment>
<evidence type="ECO:0000256" key="14">
    <source>
        <dbReference type="ARBA" id="ARBA00023242"/>
    </source>
</evidence>
<comment type="similarity">
    <text evidence="3">Belongs to the protein kinase superfamily. CAMK Ser/Thr protein kinase family.</text>
</comment>
<evidence type="ECO:0000256" key="15">
    <source>
        <dbReference type="ARBA" id="ARBA00047899"/>
    </source>
</evidence>
<evidence type="ECO:0000256" key="19">
    <source>
        <dbReference type="ARBA" id="ARBA00077142"/>
    </source>
</evidence>
<dbReference type="Pfam" id="PF00069">
    <property type="entry name" value="Pkinase"/>
    <property type="match status" value="1"/>
</dbReference>
<dbReference type="EMBL" id="JABSTV010001245">
    <property type="protein sequence ID" value="KAH7984686.1"/>
    <property type="molecule type" value="Genomic_DNA"/>
</dbReference>
<keyword evidence="9" id="KW-0479">Metal-binding</keyword>
<evidence type="ECO:0000256" key="5">
    <source>
        <dbReference type="ARBA" id="ARBA00022481"/>
    </source>
</evidence>
<dbReference type="GO" id="GO:0005634">
    <property type="term" value="C:nucleus"/>
    <property type="evidence" value="ECO:0007669"/>
    <property type="project" value="UniProtKB-SubCell"/>
</dbReference>
<dbReference type="InterPro" id="IPR000719">
    <property type="entry name" value="Prot_kinase_dom"/>
</dbReference>
<keyword evidence="5" id="KW-0488">Methylation</keyword>
<feature type="region of interest" description="Disordered" evidence="21">
    <location>
        <begin position="679"/>
        <end position="711"/>
    </location>
</feature>
<feature type="region of interest" description="Disordered" evidence="21">
    <location>
        <begin position="445"/>
        <end position="504"/>
    </location>
</feature>
<evidence type="ECO:0000256" key="4">
    <source>
        <dbReference type="ARBA" id="ARBA00012513"/>
    </source>
</evidence>
<feature type="compositionally biased region" description="Low complexity" evidence="21">
    <location>
        <begin position="700"/>
        <end position="711"/>
    </location>
</feature>
<evidence type="ECO:0000256" key="7">
    <source>
        <dbReference type="ARBA" id="ARBA00022553"/>
    </source>
</evidence>
<feature type="compositionally biased region" description="Pro residues" evidence="21">
    <location>
        <begin position="487"/>
        <end position="496"/>
    </location>
</feature>
<evidence type="ECO:0000256" key="2">
    <source>
        <dbReference type="ARBA" id="ARBA00004123"/>
    </source>
</evidence>
<feature type="region of interest" description="Disordered" evidence="21">
    <location>
        <begin position="543"/>
        <end position="619"/>
    </location>
</feature>
<dbReference type="InterPro" id="IPR008271">
    <property type="entry name" value="Ser/Thr_kinase_AS"/>
</dbReference>
<dbReference type="PROSITE" id="PS00107">
    <property type="entry name" value="PROTEIN_KINASE_ATP"/>
    <property type="match status" value="1"/>
</dbReference>
<dbReference type="PANTHER" id="PTHR24346:SF45">
    <property type="entry name" value="PROTEIN KINASE DOMAIN-CONTAINING PROTEIN"/>
    <property type="match status" value="1"/>
</dbReference>
<dbReference type="GO" id="GO:0005524">
    <property type="term" value="F:ATP binding"/>
    <property type="evidence" value="ECO:0007669"/>
    <property type="project" value="UniProtKB-UniRule"/>
</dbReference>
<evidence type="ECO:0000256" key="9">
    <source>
        <dbReference type="ARBA" id="ARBA00022723"/>
    </source>
</evidence>
<dbReference type="FunFam" id="3.30.200.20:FF:000003">
    <property type="entry name" value="Non-specific serine/threonine protein kinase"/>
    <property type="match status" value="1"/>
</dbReference>
<evidence type="ECO:0000256" key="18">
    <source>
        <dbReference type="ARBA" id="ARBA00074971"/>
    </source>
</evidence>
<reference evidence="23" key="2">
    <citation type="submission" date="2021-09" db="EMBL/GenBank/DDBJ databases">
        <authorList>
            <person name="Jia N."/>
            <person name="Wang J."/>
            <person name="Shi W."/>
            <person name="Du L."/>
            <person name="Sun Y."/>
            <person name="Zhan W."/>
            <person name="Jiang J."/>
            <person name="Wang Q."/>
            <person name="Zhang B."/>
            <person name="Ji P."/>
            <person name="Sakyi L.B."/>
            <person name="Cui X."/>
            <person name="Yuan T."/>
            <person name="Jiang B."/>
            <person name="Yang W."/>
            <person name="Lam T.T.-Y."/>
            <person name="Chang Q."/>
            <person name="Ding S."/>
            <person name="Wang X."/>
            <person name="Zhu J."/>
            <person name="Ruan X."/>
            <person name="Zhao L."/>
            <person name="Wei J."/>
            <person name="Que T."/>
            <person name="Du C."/>
            <person name="Cheng J."/>
            <person name="Dai P."/>
            <person name="Han X."/>
            <person name="Huang E."/>
            <person name="Gao Y."/>
            <person name="Liu J."/>
            <person name="Shao H."/>
            <person name="Ye R."/>
            <person name="Li L."/>
            <person name="Wei W."/>
            <person name="Wang X."/>
            <person name="Wang C."/>
            <person name="Huo Q."/>
            <person name="Li W."/>
            <person name="Guo W."/>
            <person name="Chen H."/>
            <person name="Chen S."/>
            <person name="Zhou L."/>
            <person name="Zhou L."/>
            <person name="Ni X."/>
            <person name="Tian J."/>
            <person name="Zhou Y."/>
            <person name="Sheng Y."/>
            <person name="Liu T."/>
            <person name="Pan Y."/>
            <person name="Xia L."/>
            <person name="Li J."/>
            <person name="Zhao F."/>
            <person name="Cao W."/>
        </authorList>
    </citation>
    <scope>NUCLEOTIDE SEQUENCE</scope>
    <source>
        <strain evidence="23">Rsan-2018</strain>
        <tissue evidence="23">Larvae</tissue>
    </source>
</reference>
<dbReference type="AlphaFoldDB" id="A0A9D4YQW7"/>
<keyword evidence="8" id="KW-0808">Transferase</keyword>
<dbReference type="GO" id="GO:0035556">
    <property type="term" value="P:intracellular signal transduction"/>
    <property type="evidence" value="ECO:0007669"/>
    <property type="project" value="TreeGrafter"/>
</dbReference>
<keyword evidence="24" id="KW-1185">Reference proteome</keyword>
<keyword evidence="10 20" id="KW-0547">Nucleotide-binding</keyword>
<feature type="domain" description="Protein kinase" evidence="22">
    <location>
        <begin position="18"/>
        <end position="276"/>
    </location>
</feature>
<comment type="catalytic activity">
    <reaction evidence="16">
        <text>L-seryl-[protein] + ATP = O-phospho-L-seryl-[protein] + ADP + H(+)</text>
        <dbReference type="Rhea" id="RHEA:17989"/>
        <dbReference type="Rhea" id="RHEA-COMP:9863"/>
        <dbReference type="Rhea" id="RHEA-COMP:11604"/>
        <dbReference type="ChEBI" id="CHEBI:15378"/>
        <dbReference type="ChEBI" id="CHEBI:29999"/>
        <dbReference type="ChEBI" id="CHEBI:30616"/>
        <dbReference type="ChEBI" id="CHEBI:83421"/>
        <dbReference type="ChEBI" id="CHEBI:456216"/>
        <dbReference type="EC" id="2.7.11.1"/>
    </reaction>
</comment>
<dbReference type="SUPFAM" id="SSF56112">
    <property type="entry name" value="Protein kinase-like (PK-like)"/>
    <property type="match status" value="1"/>
</dbReference>
<dbReference type="InterPro" id="IPR017441">
    <property type="entry name" value="Protein_kinase_ATP_BS"/>
</dbReference>
<evidence type="ECO:0000256" key="17">
    <source>
        <dbReference type="ARBA" id="ARBA00054738"/>
    </source>
</evidence>
<dbReference type="CDD" id="cd14339">
    <property type="entry name" value="UBA_SNRK"/>
    <property type="match status" value="1"/>
</dbReference>
<dbReference type="EC" id="2.7.11.1" evidence="4"/>
<evidence type="ECO:0000313" key="24">
    <source>
        <dbReference type="Proteomes" id="UP000821837"/>
    </source>
</evidence>
<organism evidence="23 24">
    <name type="scientific">Rhipicephalus sanguineus</name>
    <name type="common">Brown dog tick</name>
    <name type="synonym">Ixodes sanguineus</name>
    <dbReference type="NCBI Taxonomy" id="34632"/>
    <lineage>
        <taxon>Eukaryota</taxon>
        <taxon>Metazoa</taxon>
        <taxon>Ecdysozoa</taxon>
        <taxon>Arthropoda</taxon>
        <taxon>Chelicerata</taxon>
        <taxon>Arachnida</taxon>
        <taxon>Acari</taxon>
        <taxon>Parasitiformes</taxon>
        <taxon>Ixodida</taxon>
        <taxon>Ixodoidea</taxon>
        <taxon>Ixodidae</taxon>
        <taxon>Rhipicephalinae</taxon>
        <taxon>Rhipicephalus</taxon>
        <taxon>Rhipicephalus</taxon>
    </lineage>
</organism>
<protein>
    <recommendedName>
        <fullName evidence="18">SNF-related serine/threonine-protein kinase</fullName>
        <ecNumber evidence="4">2.7.11.1</ecNumber>
    </recommendedName>
    <alternativeName>
        <fullName evidence="19">SNF1-related kinase</fullName>
    </alternativeName>
</protein>
<dbReference type="PANTHER" id="PTHR24346">
    <property type="entry name" value="MAP/MICROTUBULE AFFINITY-REGULATING KINASE"/>
    <property type="match status" value="1"/>
</dbReference>
<evidence type="ECO:0000313" key="23">
    <source>
        <dbReference type="EMBL" id="KAH7984686.1"/>
    </source>
</evidence>
<evidence type="ECO:0000256" key="13">
    <source>
        <dbReference type="ARBA" id="ARBA00022842"/>
    </source>
</evidence>
<keyword evidence="7" id="KW-0597">Phosphoprotein</keyword>
<evidence type="ECO:0000256" key="11">
    <source>
        <dbReference type="ARBA" id="ARBA00022777"/>
    </source>
</evidence>
<keyword evidence="12 20" id="KW-0067">ATP-binding</keyword>
<evidence type="ECO:0000256" key="3">
    <source>
        <dbReference type="ARBA" id="ARBA00006692"/>
    </source>
</evidence>
<evidence type="ECO:0000256" key="20">
    <source>
        <dbReference type="PROSITE-ProRule" id="PRU10141"/>
    </source>
</evidence>
<comment type="subcellular location">
    <subcellularLocation>
        <location evidence="2">Nucleus</location>
    </subcellularLocation>
</comment>
<comment type="function">
    <text evidence="17">May play a role in hematopoietic cell proliferation or differentiation. Potential mediator of neuronal apoptosis.</text>
</comment>
<evidence type="ECO:0000256" key="10">
    <source>
        <dbReference type="ARBA" id="ARBA00022741"/>
    </source>
</evidence>